<dbReference type="EMBL" id="DRUY01000204">
    <property type="protein sequence ID" value="HHI66085.1"/>
    <property type="molecule type" value="Genomic_DNA"/>
</dbReference>
<evidence type="ECO:0000256" key="9">
    <source>
        <dbReference type="RuleBase" id="RU365103"/>
    </source>
</evidence>
<comment type="subcellular location">
    <subcellularLocation>
        <location evidence="9">Cell membrane</location>
    </subcellularLocation>
</comment>
<dbReference type="EC" id="2.4.99.12" evidence="2 9"/>
<dbReference type="InterPro" id="IPR039901">
    <property type="entry name" value="Kdotransferase"/>
</dbReference>
<evidence type="ECO:0000313" key="11">
    <source>
        <dbReference type="EMBL" id="HHI66085.1"/>
    </source>
</evidence>
<protein>
    <recommendedName>
        <fullName evidence="3 9">3-deoxy-D-manno-octulosonic acid transferase</fullName>
        <shortName evidence="9">Kdo transferase</shortName>
        <ecNumber evidence="2 9">2.4.99.12</ecNumber>
    </recommendedName>
    <alternativeName>
        <fullName evidence="5 9">Lipid IV(A) 3-deoxy-D-manno-octulosonic acid transferase</fullName>
    </alternativeName>
</protein>
<reference evidence="11" key="1">
    <citation type="journal article" date="2020" name="mSystems">
        <title>Genome- and Community-Level Interaction Insights into Carbon Utilization and Element Cycling Functions of Hydrothermarchaeota in Hydrothermal Sediment.</title>
        <authorList>
            <person name="Zhou Z."/>
            <person name="Liu Y."/>
            <person name="Xu W."/>
            <person name="Pan J."/>
            <person name="Luo Z.H."/>
            <person name="Li M."/>
        </authorList>
    </citation>
    <scope>NUCLEOTIDE SEQUENCE [LARGE SCALE GENOMIC DNA]</scope>
    <source>
        <strain evidence="11">SpSt-1019</strain>
    </source>
</reference>
<dbReference type="GO" id="GO:0043842">
    <property type="term" value="F:Kdo transferase activity"/>
    <property type="evidence" value="ECO:0007669"/>
    <property type="project" value="UniProtKB-EC"/>
</dbReference>
<dbReference type="Gene3D" id="3.40.50.11720">
    <property type="entry name" value="3-Deoxy-D-manno-octulosonic-acid transferase, N-terminal domain"/>
    <property type="match status" value="1"/>
</dbReference>
<evidence type="ECO:0000259" key="10">
    <source>
        <dbReference type="Pfam" id="PF04413"/>
    </source>
</evidence>
<dbReference type="UniPathway" id="UPA00958"/>
<keyword evidence="9" id="KW-0472">Membrane</keyword>
<keyword evidence="4 9" id="KW-0808">Transferase</keyword>
<dbReference type="PANTHER" id="PTHR42755">
    <property type="entry name" value="3-DEOXY-MANNO-OCTULOSONATE CYTIDYLYLTRANSFERASE"/>
    <property type="match status" value="1"/>
</dbReference>
<dbReference type="Gene3D" id="3.40.50.2000">
    <property type="entry name" value="Glycogen Phosphorylase B"/>
    <property type="match status" value="1"/>
</dbReference>
<organism evidence="11">
    <name type="scientific">Thermodesulfobium narugense</name>
    <dbReference type="NCBI Taxonomy" id="184064"/>
    <lineage>
        <taxon>Bacteria</taxon>
        <taxon>Pseudomonadati</taxon>
        <taxon>Thermodesulfobiota</taxon>
        <taxon>Thermodesulfobiia</taxon>
        <taxon>Thermodesulfobiales</taxon>
        <taxon>Thermodesulfobiaceae</taxon>
        <taxon>Thermodesulfobium</taxon>
    </lineage>
</organism>
<comment type="caution">
    <text evidence="11">The sequence shown here is derived from an EMBL/GenBank/DDBJ whole genome shotgun (WGS) entry which is preliminary data.</text>
</comment>
<sequence length="432" mass="50503">MKFRTTIYDFVLSIASIYVILRSIFDLGYRKTIEYRFKVSFDEEVLMNFKEQQKKSSFKGLWIHAASVGEVLGAINLINKVREEYENYPIFLTVTNYSALNLVKEKYPYINVRISPFDFSWLISKLCKILDVPNMIIVEAEYWPNLINIFSENGKVFHISTRFSKKALYKYKKFDFLFKYMFERVTAFFAKTKEDKDNLIEYGINESKVLIVGDIKAYQNSDRFYSEESIFDLVAGSTHKGEESILINLYFKFNKNISIAIAPRHLSRLNEIISELEKVNIDFLLWSRDKDFIKKRNKSPKPIILIDTMGELSSIYALGKIGFVGGTLEKIGGHNLFEPAICARPVLFGKYYQRQSFMADSLLSEDKESSNNKYKGAYVIENLDQFYDIVIYLLKDNNWFEEGKVARKKFEYASGSLNRTYNLLKDEFNVFV</sequence>
<name>A0A7C5P8S7_9BACT</name>
<evidence type="ECO:0000256" key="2">
    <source>
        <dbReference type="ARBA" id="ARBA00012621"/>
    </source>
</evidence>
<evidence type="ECO:0000256" key="4">
    <source>
        <dbReference type="ARBA" id="ARBA00022679"/>
    </source>
</evidence>
<feature type="site" description="Transition state stabilizer" evidence="8">
    <location>
        <position position="216"/>
    </location>
</feature>
<evidence type="ECO:0000256" key="3">
    <source>
        <dbReference type="ARBA" id="ARBA00019077"/>
    </source>
</evidence>
<feature type="domain" description="3-deoxy-D-manno-octulosonic-acid transferase N-terminal" evidence="10">
    <location>
        <begin position="54"/>
        <end position="217"/>
    </location>
</feature>
<accession>A0A7C5P8S7</accession>
<keyword evidence="9" id="KW-0812">Transmembrane</keyword>
<proteinExistence type="inferred from homology"/>
<dbReference type="AlphaFoldDB" id="A0A7C5P8S7"/>
<keyword evidence="9" id="KW-0448">Lipopolysaccharide biosynthesis</keyword>
<evidence type="ECO:0000256" key="7">
    <source>
        <dbReference type="PIRSR" id="PIRSR639901-1"/>
    </source>
</evidence>
<dbReference type="GO" id="GO:0009244">
    <property type="term" value="P:lipopolysaccharide core region biosynthetic process"/>
    <property type="evidence" value="ECO:0007669"/>
    <property type="project" value="UniProtKB-UniRule"/>
</dbReference>
<feature type="transmembrane region" description="Helical" evidence="9">
    <location>
        <begin position="7"/>
        <end position="25"/>
    </location>
</feature>
<dbReference type="InterPro" id="IPR007507">
    <property type="entry name" value="Glycos_transf_N"/>
</dbReference>
<comment type="pathway">
    <text evidence="1 9">Bacterial outer membrane biogenesis; LPS core biosynthesis.</text>
</comment>
<dbReference type="GO" id="GO:0009245">
    <property type="term" value="P:lipid A biosynthetic process"/>
    <property type="evidence" value="ECO:0007669"/>
    <property type="project" value="TreeGrafter"/>
</dbReference>
<feature type="site" description="Transition state stabilizer" evidence="8">
    <location>
        <position position="139"/>
    </location>
</feature>
<gene>
    <name evidence="11" type="ORF">ENL70_06025</name>
</gene>
<feature type="active site" description="Proton acceptor" evidence="7">
    <location>
        <position position="70"/>
    </location>
</feature>
<evidence type="ECO:0000256" key="5">
    <source>
        <dbReference type="ARBA" id="ARBA00031445"/>
    </source>
</evidence>
<evidence type="ECO:0000256" key="1">
    <source>
        <dbReference type="ARBA" id="ARBA00004713"/>
    </source>
</evidence>
<comment type="function">
    <text evidence="9">Involved in lipopolysaccharide (LPS) biosynthesis. Catalyzes the transfer of 3-deoxy-D-manno-octulosonate (Kdo) residue(s) from CMP-Kdo to lipid IV(A), the tetraacyldisaccharide-1,4'-bisphosphate precursor of lipid A.</text>
</comment>
<dbReference type="Pfam" id="PF04413">
    <property type="entry name" value="Glycos_transf_N"/>
    <property type="match status" value="1"/>
</dbReference>
<evidence type="ECO:0000256" key="6">
    <source>
        <dbReference type="ARBA" id="ARBA00049183"/>
    </source>
</evidence>
<comment type="catalytic activity">
    <reaction evidence="6 9">
        <text>lipid IVA (E. coli) + CMP-3-deoxy-beta-D-manno-octulosonate = alpha-Kdo-(2-&gt;6)-lipid IVA (E. coli) + CMP + H(+)</text>
        <dbReference type="Rhea" id="RHEA:28066"/>
        <dbReference type="ChEBI" id="CHEBI:15378"/>
        <dbReference type="ChEBI" id="CHEBI:58603"/>
        <dbReference type="ChEBI" id="CHEBI:60364"/>
        <dbReference type="ChEBI" id="CHEBI:60377"/>
        <dbReference type="ChEBI" id="CHEBI:85987"/>
        <dbReference type="EC" id="2.4.99.12"/>
    </reaction>
</comment>
<dbReference type="InterPro" id="IPR038107">
    <property type="entry name" value="Glycos_transf_N_sf"/>
</dbReference>
<keyword evidence="9" id="KW-1003">Cell membrane</keyword>
<dbReference type="SUPFAM" id="SSF53756">
    <property type="entry name" value="UDP-Glycosyltransferase/glycogen phosphorylase"/>
    <property type="match status" value="1"/>
</dbReference>
<keyword evidence="9" id="KW-1133">Transmembrane helix</keyword>
<evidence type="ECO:0000256" key="8">
    <source>
        <dbReference type="PIRSR" id="PIRSR639901-2"/>
    </source>
</evidence>
<comment type="similarity">
    <text evidence="9">Belongs to the glycosyltransferase group 1 family.</text>
</comment>
<dbReference type="GO" id="GO:0005886">
    <property type="term" value="C:plasma membrane"/>
    <property type="evidence" value="ECO:0007669"/>
    <property type="project" value="UniProtKB-SubCell"/>
</dbReference>
<dbReference type="PANTHER" id="PTHR42755:SF1">
    <property type="entry name" value="3-DEOXY-D-MANNO-OCTULOSONIC ACID TRANSFERASE, MITOCHONDRIAL-RELATED"/>
    <property type="match status" value="1"/>
</dbReference>